<feature type="chain" id="PRO_5033669983" evidence="1">
    <location>
        <begin position="24"/>
        <end position="118"/>
    </location>
</feature>
<evidence type="ECO:0000256" key="1">
    <source>
        <dbReference type="SAM" id="SignalP"/>
    </source>
</evidence>
<protein>
    <submittedName>
        <fullName evidence="2">(northern house mosquito) hypothetical protein</fullName>
    </submittedName>
</protein>
<dbReference type="AlphaFoldDB" id="A0A8D8KSX2"/>
<feature type="signal peptide" evidence="1">
    <location>
        <begin position="1"/>
        <end position="23"/>
    </location>
</feature>
<proteinExistence type="predicted"/>
<dbReference type="EMBL" id="HBUE01224340">
    <property type="protein sequence ID" value="CAG6541164.1"/>
    <property type="molecule type" value="Transcribed_RNA"/>
</dbReference>
<dbReference type="EMBL" id="HBUE01117965">
    <property type="protein sequence ID" value="CAG6491095.1"/>
    <property type="molecule type" value="Transcribed_RNA"/>
</dbReference>
<sequence length="118" mass="13305">MSVRPFRNSFFLFSLCLFRFIFYYPKCCPWGCSTACVANWSGFPREIFPASGGGGHRAKLPNPAVDKWATDMGQQHIKLCGTTGAQFASLKSLFDEDTNFKVVPRDRNGFLKNKINLI</sequence>
<dbReference type="EMBL" id="HBUE01331042">
    <property type="protein sequence ID" value="CAG6593237.1"/>
    <property type="molecule type" value="Transcribed_RNA"/>
</dbReference>
<organism evidence="2">
    <name type="scientific">Culex pipiens</name>
    <name type="common">House mosquito</name>
    <dbReference type="NCBI Taxonomy" id="7175"/>
    <lineage>
        <taxon>Eukaryota</taxon>
        <taxon>Metazoa</taxon>
        <taxon>Ecdysozoa</taxon>
        <taxon>Arthropoda</taxon>
        <taxon>Hexapoda</taxon>
        <taxon>Insecta</taxon>
        <taxon>Pterygota</taxon>
        <taxon>Neoptera</taxon>
        <taxon>Endopterygota</taxon>
        <taxon>Diptera</taxon>
        <taxon>Nematocera</taxon>
        <taxon>Culicoidea</taxon>
        <taxon>Culicidae</taxon>
        <taxon>Culicinae</taxon>
        <taxon>Culicini</taxon>
        <taxon>Culex</taxon>
        <taxon>Culex</taxon>
    </lineage>
</organism>
<reference evidence="2" key="1">
    <citation type="submission" date="2021-05" db="EMBL/GenBank/DDBJ databases">
        <authorList>
            <person name="Alioto T."/>
            <person name="Alioto T."/>
            <person name="Gomez Garrido J."/>
        </authorList>
    </citation>
    <scope>NUCLEOTIDE SEQUENCE</scope>
</reference>
<evidence type="ECO:0000313" key="2">
    <source>
        <dbReference type="EMBL" id="CAG6593237.1"/>
    </source>
</evidence>
<keyword evidence="1" id="KW-0732">Signal</keyword>
<accession>A0A8D8KSX2</accession>
<name>A0A8D8KSX2_CULPI</name>